<comment type="caution">
    <text evidence="1">The sequence shown here is derived from an EMBL/GenBank/DDBJ whole genome shotgun (WGS) entry which is preliminary data.</text>
</comment>
<gene>
    <name evidence="1" type="ORF">TU73_23875</name>
</gene>
<name>A0A0R2Y125_9PSED</name>
<dbReference type="RefSeq" id="WP_057014260.1">
    <property type="nucleotide sequence ID" value="NZ_JYLH01000018.1"/>
</dbReference>
<evidence type="ECO:0000313" key="2">
    <source>
        <dbReference type="Proteomes" id="UP000051446"/>
    </source>
</evidence>
<reference evidence="1 2" key="1">
    <citation type="submission" date="2015-02" db="EMBL/GenBank/DDBJ databases">
        <title>Pseudomonas helleri sp. nov. and Pseudomonas weihenstephanensis sp. nov., isolated from raw cows milk.</title>
        <authorList>
            <person name="von Neubeck M."/>
            <person name="Huptas C."/>
            <person name="Wenning M."/>
            <person name="Scherer S."/>
        </authorList>
    </citation>
    <scope>NUCLEOTIDE SEQUENCE [LARGE SCALE GENOMIC DNA]</scope>
    <source>
        <strain evidence="1 2">DSM 17149</strain>
    </source>
</reference>
<accession>A0A0R2Y125</accession>
<dbReference type="AlphaFoldDB" id="A0A0R2Y125"/>
<organism evidence="1 2">
    <name type="scientific">Pseudomonas libanensis</name>
    <dbReference type="NCBI Taxonomy" id="75588"/>
    <lineage>
        <taxon>Bacteria</taxon>
        <taxon>Pseudomonadati</taxon>
        <taxon>Pseudomonadota</taxon>
        <taxon>Gammaproteobacteria</taxon>
        <taxon>Pseudomonadales</taxon>
        <taxon>Pseudomonadaceae</taxon>
        <taxon>Pseudomonas</taxon>
    </lineage>
</organism>
<protein>
    <submittedName>
        <fullName evidence="1">Uncharacterized protein</fullName>
    </submittedName>
</protein>
<dbReference type="EMBL" id="JYLH01000018">
    <property type="protein sequence ID" value="KRP42071.1"/>
    <property type="molecule type" value="Genomic_DNA"/>
</dbReference>
<dbReference type="Proteomes" id="UP000051446">
    <property type="component" value="Unassembled WGS sequence"/>
</dbReference>
<proteinExistence type="predicted"/>
<sequence>MDHSERTWALYGLLHVTFSGFESLLDYQFVHHTQTPLEEFPKEFGRKTIGAKILTLKALLSAHPSLADTVTKAEALFADSKRNTFAHGRFFTSKNAGGVKAVNARTYPVLPEDIVDLTQAQFIDFCSSLSKAVHDFQVELGISEEALNTFVHKVTSTKK</sequence>
<dbReference type="PATRIC" id="fig|75588.4.peg.1517"/>
<evidence type="ECO:0000313" key="1">
    <source>
        <dbReference type="EMBL" id="KRP42071.1"/>
    </source>
</evidence>